<accession>A0A7M1B0N7</accession>
<evidence type="ECO:0000259" key="1">
    <source>
        <dbReference type="PROSITE" id="PS50883"/>
    </source>
</evidence>
<dbReference type="InterPro" id="IPR035919">
    <property type="entry name" value="EAL_sf"/>
</dbReference>
<evidence type="ECO:0000313" key="3">
    <source>
        <dbReference type="Proteomes" id="UP000593719"/>
    </source>
</evidence>
<proteinExistence type="predicted"/>
<dbReference type="SUPFAM" id="SSF141868">
    <property type="entry name" value="EAL domain-like"/>
    <property type="match status" value="1"/>
</dbReference>
<reference evidence="2 3" key="1">
    <citation type="submission" date="2019-06" db="EMBL/GenBank/DDBJ databases">
        <title>Sulfurimonas gotlandica sp. nov., a chemoautotrophic and psychrotolerant epsilonproteobacterium isolated from a pelagic redoxcline, and an emended description of the genus Sulfurimonas.</title>
        <authorList>
            <person name="Wang S."/>
            <person name="Jiang L."/>
            <person name="Shao Z."/>
        </authorList>
    </citation>
    <scope>NUCLEOTIDE SEQUENCE [LARGE SCALE GENOMIC DNA]</scope>
    <source>
        <strain evidence="2 3">S2-6</strain>
    </source>
</reference>
<name>A0A7M1B0N7_9BACT</name>
<gene>
    <name evidence="2" type="ORF">FJR45_04660</name>
</gene>
<evidence type="ECO:0000313" key="2">
    <source>
        <dbReference type="EMBL" id="QOP43273.1"/>
    </source>
</evidence>
<dbReference type="CDD" id="cd01948">
    <property type="entry name" value="EAL"/>
    <property type="match status" value="1"/>
</dbReference>
<feature type="domain" description="EAL" evidence="1">
    <location>
        <begin position="1"/>
        <end position="249"/>
    </location>
</feature>
<protein>
    <submittedName>
        <fullName evidence="2">EAL domain-containing protein</fullName>
    </submittedName>
</protein>
<dbReference type="Pfam" id="PF00563">
    <property type="entry name" value="EAL"/>
    <property type="match status" value="1"/>
</dbReference>
<dbReference type="PANTHER" id="PTHR33121:SF70">
    <property type="entry name" value="SIGNALING PROTEIN YKOW"/>
    <property type="match status" value="1"/>
</dbReference>
<dbReference type="InterPro" id="IPR001633">
    <property type="entry name" value="EAL_dom"/>
</dbReference>
<dbReference type="RefSeq" id="WP_193151566.1">
    <property type="nucleotide sequence ID" value="NZ_CP041235.1"/>
</dbReference>
<dbReference type="AlphaFoldDB" id="A0A7M1B0N7"/>
<organism evidence="2 3">
    <name type="scientific">Sulfurimonas sediminis</name>
    <dbReference type="NCBI Taxonomy" id="2590020"/>
    <lineage>
        <taxon>Bacteria</taxon>
        <taxon>Pseudomonadati</taxon>
        <taxon>Campylobacterota</taxon>
        <taxon>Epsilonproteobacteria</taxon>
        <taxon>Campylobacterales</taxon>
        <taxon>Sulfurimonadaceae</taxon>
        <taxon>Sulfurimonas</taxon>
    </lineage>
</organism>
<dbReference type="PROSITE" id="PS50883">
    <property type="entry name" value="EAL"/>
    <property type="match status" value="1"/>
</dbReference>
<dbReference type="KEGG" id="ssei:FJR45_04660"/>
<keyword evidence="3" id="KW-1185">Reference proteome</keyword>
<dbReference type="GO" id="GO:0071111">
    <property type="term" value="F:cyclic-guanylate-specific phosphodiesterase activity"/>
    <property type="evidence" value="ECO:0007669"/>
    <property type="project" value="InterPro"/>
</dbReference>
<dbReference type="SMART" id="SM00052">
    <property type="entry name" value="EAL"/>
    <property type="match status" value="1"/>
</dbReference>
<dbReference type="EMBL" id="CP041235">
    <property type="protein sequence ID" value="QOP43273.1"/>
    <property type="molecule type" value="Genomic_DNA"/>
</dbReference>
<dbReference type="InterPro" id="IPR050706">
    <property type="entry name" value="Cyclic-di-GMP_PDE-like"/>
</dbReference>
<dbReference type="Proteomes" id="UP000593719">
    <property type="component" value="Chromosome"/>
</dbReference>
<dbReference type="Gene3D" id="3.20.20.450">
    <property type="entry name" value="EAL domain"/>
    <property type="match status" value="1"/>
</dbReference>
<dbReference type="PANTHER" id="PTHR33121">
    <property type="entry name" value="CYCLIC DI-GMP PHOSPHODIESTERASE PDEF"/>
    <property type="match status" value="1"/>
</dbReference>
<sequence>MQQLIKDALKQNRFKLYYQPKVDIKTKKIVGCEALIRLTDPIEGIIPPYRFIGIAEENKMIIPLGEWIMQEAVSQIKKWEQTPLKDIKVSINLSAIQFQDPELLQKIKNYTHSIERNKLDIELTESVLIKHFKERLKVIKGIKELGISLSLDDFGTGYSSLSYLKEIPFDTLKIDKSFIDNIYTKDDLTFINMIVGIADDLHLNVVAEGVETKEQLKLLEEIHCKEYQGYLCSKPVPPKEFEELFSLHCV</sequence>